<name>A0A1X7NGV1_9MICO</name>
<sequence>MPRSNRPRGSRRDDDGDEQRDLSQMLAGWRRTESHGGREWNVQPVSAARAVKNYLCPGCGLTIDIGMPHLVVWRADGALGDAADLAGRRHWHTHCWRIEGAR</sequence>
<dbReference type="EMBL" id="FXBM01000001">
    <property type="protein sequence ID" value="SMH37015.1"/>
    <property type="molecule type" value="Genomic_DNA"/>
</dbReference>
<feature type="region of interest" description="Disordered" evidence="1">
    <location>
        <begin position="1"/>
        <end position="21"/>
    </location>
</feature>
<dbReference type="STRING" id="1891671.SAMN06295885_1304"/>
<protein>
    <recommendedName>
        <fullName evidence="4">ATP/GTP-binding protein</fullName>
    </recommendedName>
</protein>
<organism evidence="2 3">
    <name type="scientific">Rathayibacter oskolensis</name>
    <dbReference type="NCBI Taxonomy" id="1891671"/>
    <lineage>
        <taxon>Bacteria</taxon>
        <taxon>Bacillati</taxon>
        <taxon>Actinomycetota</taxon>
        <taxon>Actinomycetes</taxon>
        <taxon>Micrococcales</taxon>
        <taxon>Microbacteriaceae</taxon>
        <taxon>Rathayibacter</taxon>
    </lineage>
</organism>
<dbReference type="AlphaFoldDB" id="A0A1X7NGV1"/>
<keyword evidence="3" id="KW-1185">Reference proteome</keyword>
<reference evidence="3" key="1">
    <citation type="submission" date="2017-04" db="EMBL/GenBank/DDBJ databases">
        <authorList>
            <person name="Varghese N."/>
            <person name="Submissions S."/>
        </authorList>
    </citation>
    <scope>NUCLEOTIDE SEQUENCE [LARGE SCALE GENOMIC DNA]</scope>
    <source>
        <strain evidence="3">VKM Ac-2121</strain>
    </source>
</reference>
<dbReference type="OrthoDB" id="3381577at2"/>
<evidence type="ECO:0008006" key="4">
    <source>
        <dbReference type="Google" id="ProtNLM"/>
    </source>
</evidence>
<proteinExistence type="predicted"/>
<dbReference type="RefSeq" id="WP_085475703.1">
    <property type="nucleotide sequence ID" value="NZ_FXBM01000001.1"/>
</dbReference>
<accession>A0A1X7NGV1</accession>
<evidence type="ECO:0000256" key="1">
    <source>
        <dbReference type="SAM" id="MobiDB-lite"/>
    </source>
</evidence>
<evidence type="ECO:0000313" key="3">
    <source>
        <dbReference type="Proteomes" id="UP000193711"/>
    </source>
</evidence>
<dbReference type="Proteomes" id="UP000193711">
    <property type="component" value="Unassembled WGS sequence"/>
</dbReference>
<gene>
    <name evidence="2" type="ORF">SAMN06295885_1304</name>
</gene>
<evidence type="ECO:0000313" key="2">
    <source>
        <dbReference type="EMBL" id="SMH37015.1"/>
    </source>
</evidence>